<dbReference type="CDD" id="cd07984">
    <property type="entry name" value="LPLAT_LABLAT-like"/>
    <property type="match status" value="1"/>
</dbReference>
<sequence length="302" mass="34658">MVPQRFFRNLLEYGLFMGLATLSRALPRDTAMRFGSRLGVASRHLQKKRAQTATDNLQRALPELSSREIEEMVARTFAHLGCSAVEMLRLDMFRDKADLEKYFSISGLEHLRAAYDLNRGVFLLSGHLGFWEVGTFFLPLLGFPVDFVAKRMKNPYVDRYFSRLREAGGGSLIESRRGARKIVRALAANRGVAVLLDQHIKPSEGVEVNFFNRPAYTTPIIAQIALKHGIPVVPMFAYRTPDFHYRVEIQPMLRLGSEVSPKAVQACSQRFTDQIEQAVRREPCQWFWVHRRWRDRSGSAQR</sequence>
<dbReference type="Pfam" id="PF03279">
    <property type="entry name" value="Lip_A_acyltrans"/>
    <property type="match status" value="1"/>
</dbReference>
<evidence type="ECO:0000256" key="5">
    <source>
        <dbReference type="ARBA" id="ARBA00023136"/>
    </source>
</evidence>
<dbReference type="InterPro" id="IPR004960">
    <property type="entry name" value="LipA_acyltrans"/>
</dbReference>
<dbReference type="GO" id="GO:0016746">
    <property type="term" value="F:acyltransferase activity"/>
    <property type="evidence" value="ECO:0007669"/>
    <property type="project" value="UniProtKB-KW"/>
</dbReference>
<dbReference type="PANTHER" id="PTHR30606:SF9">
    <property type="entry name" value="LIPID A BIOSYNTHESIS LAUROYLTRANSFERASE"/>
    <property type="match status" value="1"/>
</dbReference>
<evidence type="ECO:0000313" key="7">
    <source>
        <dbReference type="EMBL" id="BCR04773.1"/>
    </source>
</evidence>
<keyword evidence="6 7" id="KW-0012">Acyltransferase</keyword>
<evidence type="ECO:0000313" key="8">
    <source>
        <dbReference type="Proteomes" id="UP001319827"/>
    </source>
</evidence>
<dbReference type="PANTHER" id="PTHR30606">
    <property type="entry name" value="LIPID A BIOSYNTHESIS LAUROYL ACYLTRANSFERASE"/>
    <property type="match status" value="1"/>
</dbReference>
<evidence type="ECO:0000256" key="3">
    <source>
        <dbReference type="ARBA" id="ARBA00022519"/>
    </source>
</evidence>
<evidence type="ECO:0000256" key="2">
    <source>
        <dbReference type="ARBA" id="ARBA00022475"/>
    </source>
</evidence>
<keyword evidence="2" id="KW-1003">Cell membrane</keyword>
<gene>
    <name evidence="7" type="ORF">DESUT3_18420</name>
</gene>
<dbReference type="EMBL" id="AP024355">
    <property type="protein sequence ID" value="BCR04773.1"/>
    <property type="molecule type" value="Genomic_DNA"/>
</dbReference>
<evidence type="ECO:0000256" key="6">
    <source>
        <dbReference type="ARBA" id="ARBA00023315"/>
    </source>
</evidence>
<keyword evidence="4" id="KW-0808">Transferase</keyword>
<proteinExistence type="predicted"/>
<dbReference type="Proteomes" id="UP001319827">
    <property type="component" value="Chromosome"/>
</dbReference>
<dbReference type="PIRSF" id="PIRSF026649">
    <property type="entry name" value="MsbB"/>
    <property type="match status" value="1"/>
</dbReference>
<name>A0ABM8HS96_9BACT</name>
<comment type="subcellular location">
    <subcellularLocation>
        <location evidence="1">Cell inner membrane</location>
    </subcellularLocation>
</comment>
<accession>A0ABM8HS96</accession>
<keyword evidence="3" id="KW-0997">Cell inner membrane</keyword>
<reference evidence="7 8" key="1">
    <citation type="journal article" date="2016" name="C (Basel)">
        <title>Selective Growth of and Electricity Production by Marine Exoelectrogenic Bacteria in Self-Aggregated Hydrogel of Microbially Reduced Graphene Oxide.</title>
        <authorList>
            <person name="Yoshida N."/>
            <person name="Goto Y."/>
            <person name="Miyata Y."/>
        </authorList>
    </citation>
    <scope>NUCLEOTIDE SEQUENCE [LARGE SCALE GENOMIC DNA]</scope>
    <source>
        <strain evidence="7 8">NIT-T3</strain>
    </source>
</reference>
<evidence type="ECO:0000256" key="4">
    <source>
        <dbReference type="ARBA" id="ARBA00022679"/>
    </source>
</evidence>
<keyword evidence="8" id="KW-1185">Reference proteome</keyword>
<protein>
    <submittedName>
        <fullName evidence="7">Lauroyl acyltransferase</fullName>
    </submittedName>
</protein>
<dbReference type="RefSeq" id="WP_225911664.1">
    <property type="nucleotide sequence ID" value="NZ_AP024355.1"/>
</dbReference>
<reference evidence="7 8" key="2">
    <citation type="journal article" date="2021" name="Int. J. Syst. Evol. Microbiol.">
        <title>Isolation and Polyphasic Characterization of Desulfuromonas versatilis sp. Nov., an Electrogenic Bacteria Capable of Versatile Metabolism Isolated from a Graphene Oxide-Reducing Enrichment Culture.</title>
        <authorList>
            <person name="Xie L."/>
            <person name="Yoshida N."/>
            <person name="Ishii S."/>
            <person name="Meng L."/>
        </authorList>
    </citation>
    <scope>NUCLEOTIDE SEQUENCE [LARGE SCALE GENOMIC DNA]</scope>
    <source>
        <strain evidence="7 8">NIT-T3</strain>
    </source>
</reference>
<evidence type="ECO:0000256" key="1">
    <source>
        <dbReference type="ARBA" id="ARBA00004533"/>
    </source>
</evidence>
<organism evidence="7 8">
    <name type="scientific">Desulfuromonas versatilis</name>
    <dbReference type="NCBI Taxonomy" id="2802975"/>
    <lineage>
        <taxon>Bacteria</taxon>
        <taxon>Pseudomonadati</taxon>
        <taxon>Thermodesulfobacteriota</taxon>
        <taxon>Desulfuromonadia</taxon>
        <taxon>Desulfuromonadales</taxon>
        <taxon>Desulfuromonadaceae</taxon>
        <taxon>Desulfuromonas</taxon>
    </lineage>
</organism>
<keyword evidence="5" id="KW-0472">Membrane</keyword>